<dbReference type="Pfam" id="PF00893">
    <property type="entry name" value="Multi_Drug_Res"/>
    <property type="match status" value="1"/>
</dbReference>
<gene>
    <name evidence="9" type="ORF">AF332_23945</name>
</gene>
<name>A0A0M0GI27_SPOGL</name>
<evidence type="ECO:0000256" key="2">
    <source>
        <dbReference type="ARBA" id="ARBA00022448"/>
    </source>
</evidence>
<dbReference type="GO" id="GO:0022857">
    <property type="term" value="F:transmembrane transporter activity"/>
    <property type="evidence" value="ECO:0007669"/>
    <property type="project" value="InterPro"/>
</dbReference>
<evidence type="ECO:0000256" key="5">
    <source>
        <dbReference type="ARBA" id="ARBA00022989"/>
    </source>
</evidence>
<feature type="transmembrane region" description="Helical" evidence="8">
    <location>
        <begin position="84"/>
        <end position="103"/>
    </location>
</feature>
<dbReference type="STRING" id="1459.AF332_23945"/>
<dbReference type="PANTHER" id="PTHR30561:SF0">
    <property type="entry name" value="GUANIDINIUM EXPORTER"/>
    <property type="match status" value="1"/>
</dbReference>
<feature type="transmembrane region" description="Helical" evidence="8">
    <location>
        <begin position="29"/>
        <end position="47"/>
    </location>
</feature>
<dbReference type="InterPro" id="IPR045324">
    <property type="entry name" value="Small_multidrug_res"/>
</dbReference>
<dbReference type="SUPFAM" id="SSF103481">
    <property type="entry name" value="Multidrug resistance efflux transporter EmrE"/>
    <property type="match status" value="1"/>
</dbReference>
<evidence type="ECO:0000256" key="3">
    <source>
        <dbReference type="ARBA" id="ARBA00022475"/>
    </source>
</evidence>
<protein>
    <submittedName>
        <fullName evidence="9">Supressor protein SugE</fullName>
    </submittedName>
</protein>
<dbReference type="AlphaFoldDB" id="A0A0M0GI27"/>
<dbReference type="PATRIC" id="fig|1459.3.peg.5279"/>
<evidence type="ECO:0000256" key="6">
    <source>
        <dbReference type="ARBA" id="ARBA00023136"/>
    </source>
</evidence>
<dbReference type="InterPro" id="IPR037185">
    <property type="entry name" value="EmrE-like"/>
</dbReference>
<dbReference type="FunFam" id="1.10.3730.20:FF:000001">
    <property type="entry name" value="Quaternary ammonium compound resistance transporter SugE"/>
    <property type="match status" value="1"/>
</dbReference>
<organism evidence="9 10">
    <name type="scientific">Sporosarcina globispora</name>
    <name type="common">Bacillus globisporus</name>
    <dbReference type="NCBI Taxonomy" id="1459"/>
    <lineage>
        <taxon>Bacteria</taxon>
        <taxon>Bacillati</taxon>
        <taxon>Bacillota</taxon>
        <taxon>Bacilli</taxon>
        <taxon>Bacillales</taxon>
        <taxon>Caryophanaceae</taxon>
        <taxon>Sporosarcina</taxon>
    </lineage>
</organism>
<reference evidence="10" key="1">
    <citation type="submission" date="2015-07" db="EMBL/GenBank/DDBJ databases">
        <title>Fjat-10036 dsm4.</title>
        <authorList>
            <person name="Liu B."/>
            <person name="Wang J."/>
            <person name="Zhu Y."/>
            <person name="Liu G."/>
            <person name="Chen Q."/>
            <person name="Chen Z."/>
            <person name="Lan J."/>
            <person name="Che J."/>
            <person name="Ge C."/>
            <person name="Shi H."/>
            <person name="Pan Z."/>
            <person name="Liu X."/>
        </authorList>
    </citation>
    <scope>NUCLEOTIDE SEQUENCE [LARGE SCALE GENOMIC DNA]</scope>
    <source>
        <strain evidence="10">DSM 4</strain>
    </source>
</reference>
<comment type="caution">
    <text evidence="9">The sequence shown here is derived from an EMBL/GenBank/DDBJ whole genome shotgun (WGS) entry which is preliminary data.</text>
</comment>
<dbReference type="Gene3D" id="1.10.3730.20">
    <property type="match status" value="1"/>
</dbReference>
<comment type="similarity">
    <text evidence="7">Belongs to the drug/metabolite transporter (DMT) superfamily. Small multidrug resistance (SMR) (TC 2.A.7.1) family.</text>
</comment>
<keyword evidence="2" id="KW-0813">Transport</keyword>
<evidence type="ECO:0000256" key="4">
    <source>
        <dbReference type="ARBA" id="ARBA00022692"/>
    </source>
</evidence>
<evidence type="ECO:0000256" key="7">
    <source>
        <dbReference type="RuleBase" id="RU003942"/>
    </source>
</evidence>
<keyword evidence="6 8" id="KW-0472">Membrane</keyword>
<dbReference type="RefSeq" id="WP_053436939.1">
    <property type="nucleotide sequence ID" value="NZ_LGUF01000007.1"/>
</dbReference>
<dbReference type="PANTHER" id="PTHR30561">
    <property type="entry name" value="SMR FAMILY PROTON-DEPENDENT DRUG EFFLUX TRANSPORTER SUGE"/>
    <property type="match status" value="1"/>
</dbReference>
<keyword evidence="3" id="KW-1003">Cell membrane</keyword>
<dbReference type="EMBL" id="LGUF01000007">
    <property type="protein sequence ID" value="KON89575.1"/>
    <property type="molecule type" value="Genomic_DNA"/>
</dbReference>
<evidence type="ECO:0000256" key="1">
    <source>
        <dbReference type="ARBA" id="ARBA00004651"/>
    </source>
</evidence>
<sequence>MDWFFLLIAGFAEIGSVISLKCAEGFKKWPSTISCLVFGSLSFYFLSLSVTSLPVGTAYAIWTGIGTVGSVLAGMIFFNEPRNLRSTIWILCIIAGAVGVKITSGH</sequence>
<evidence type="ECO:0000256" key="8">
    <source>
        <dbReference type="SAM" id="Phobius"/>
    </source>
</evidence>
<keyword evidence="10" id="KW-1185">Reference proteome</keyword>
<accession>A0A0M0GI27</accession>
<keyword evidence="5 8" id="KW-1133">Transmembrane helix</keyword>
<dbReference type="GO" id="GO:0005886">
    <property type="term" value="C:plasma membrane"/>
    <property type="evidence" value="ECO:0007669"/>
    <property type="project" value="UniProtKB-SubCell"/>
</dbReference>
<dbReference type="OrthoDB" id="21828at2"/>
<proteinExistence type="inferred from homology"/>
<dbReference type="InterPro" id="IPR000390">
    <property type="entry name" value="Small_drug/metabolite_transptr"/>
</dbReference>
<evidence type="ECO:0000313" key="10">
    <source>
        <dbReference type="Proteomes" id="UP000037109"/>
    </source>
</evidence>
<comment type="subcellular location">
    <subcellularLocation>
        <location evidence="1 7">Cell membrane</location>
        <topology evidence="1 7">Multi-pass membrane protein</topology>
    </subcellularLocation>
</comment>
<feature type="transmembrane region" description="Helical" evidence="8">
    <location>
        <begin position="59"/>
        <end position="78"/>
    </location>
</feature>
<dbReference type="Proteomes" id="UP000037109">
    <property type="component" value="Unassembled WGS sequence"/>
</dbReference>
<keyword evidence="4 7" id="KW-0812">Transmembrane</keyword>
<evidence type="ECO:0000313" key="9">
    <source>
        <dbReference type="EMBL" id="KON89575.1"/>
    </source>
</evidence>